<evidence type="ECO:0000259" key="12">
    <source>
        <dbReference type="PROSITE" id="PS51177"/>
    </source>
</evidence>
<dbReference type="EC" id="2.5.1.9" evidence="5 10"/>
<comment type="catalytic activity">
    <reaction evidence="1">
        <text>2 6,7-dimethyl-8-(1-D-ribityl)lumazine + H(+) = 5-amino-6-(D-ribitylamino)uracil + riboflavin</text>
        <dbReference type="Rhea" id="RHEA:20772"/>
        <dbReference type="ChEBI" id="CHEBI:15378"/>
        <dbReference type="ChEBI" id="CHEBI:15934"/>
        <dbReference type="ChEBI" id="CHEBI:57986"/>
        <dbReference type="ChEBI" id="CHEBI:58201"/>
        <dbReference type="EC" id="2.5.1.9"/>
    </reaction>
</comment>
<dbReference type="GO" id="GO:0004746">
    <property type="term" value="F:riboflavin synthase activity"/>
    <property type="evidence" value="ECO:0007669"/>
    <property type="project" value="UniProtKB-UniRule"/>
</dbReference>
<evidence type="ECO:0000256" key="4">
    <source>
        <dbReference type="ARBA" id="ARBA00011233"/>
    </source>
</evidence>
<comment type="function">
    <text evidence="2">Catalyzes the dismutation of two molecules of 6,7-dimethyl-8-ribityllumazine, resulting in the formation of riboflavin and 5-amino-6-(D-ribitylamino)uracil.</text>
</comment>
<dbReference type="Gene3D" id="2.40.30.20">
    <property type="match status" value="2"/>
</dbReference>
<proteinExistence type="predicted"/>
<evidence type="ECO:0000313" key="13">
    <source>
        <dbReference type="EMBL" id="SIP89350.1"/>
    </source>
</evidence>
<dbReference type="AlphaFoldDB" id="A0A1N6NBA9"/>
<dbReference type="NCBIfam" id="TIGR00187">
    <property type="entry name" value="ribE"/>
    <property type="match status" value="1"/>
</dbReference>
<evidence type="ECO:0000256" key="11">
    <source>
        <dbReference type="PROSITE-ProRule" id="PRU00524"/>
    </source>
</evidence>
<dbReference type="FunFam" id="2.40.30.20:FF:000004">
    <property type="entry name" value="Riboflavin synthase, alpha subunit"/>
    <property type="match status" value="1"/>
</dbReference>
<evidence type="ECO:0000256" key="3">
    <source>
        <dbReference type="ARBA" id="ARBA00004887"/>
    </source>
</evidence>
<dbReference type="Pfam" id="PF00677">
    <property type="entry name" value="Lum_binding"/>
    <property type="match status" value="2"/>
</dbReference>
<evidence type="ECO:0000313" key="14">
    <source>
        <dbReference type="Proteomes" id="UP000241788"/>
    </source>
</evidence>
<comment type="subunit">
    <text evidence="4">Homotrimer.</text>
</comment>
<comment type="pathway">
    <text evidence="3">Cofactor biosynthesis; riboflavin biosynthesis; riboflavin from 2-hydroxy-3-oxobutyl phosphate and 5-amino-6-(D-ribitylamino)uracil: step 2/2.</text>
</comment>
<evidence type="ECO:0000256" key="6">
    <source>
        <dbReference type="ARBA" id="ARBA00013950"/>
    </source>
</evidence>
<organism evidence="13 14">
    <name type="scientific">Solilutibacter tolerans</name>
    <dbReference type="NCBI Taxonomy" id="1604334"/>
    <lineage>
        <taxon>Bacteria</taxon>
        <taxon>Pseudomonadati</taxon>
        <taxon>Pseudomonadota</taxon>
        <taxon>Gammaproteobacteria</taxon>
        <taxon>Lysobacterales</taxon>
        <taxon>Lysobacteraceae</taxon>
        <taxon>Solilutibacter</taxon>
    </lineage>
</organism>
<keyword evidence="8" id="KW-0808">Transferase</keyword>
<keyword evidence="14" id="KW-1185">Reference proteome</keyword>
<dbReference type="SUPFAM" id="SSF63380">
    <property type="entry name" value="Riboflavin synthase domain-like"/>
    <property type="match status" value="2"/>
</dbReference>
<dbReference type="NCBIfam" id="NF006767">
    <property type="entry name" value="PRK09289.1"/>
    <property type="match status" value="1"/>
</dbReference>
<evidence type="ECO:0000256" key="9">
    <source>
        <dbReference type="ARBA" id="ARBA00022737"/>
    </source>
</evidence>
<dbReference type="PANTHER" id="PTHR21098">
    <property type="entry name" value="RIBOFLAVIN SYNTHASE ALPHA CHAIN"/>
    <property type="match status" value="1"/>
</dbReference>
<dbReference type="PROSITE" id="PS51177">
    <property type="entry name" value="LUMAZINE_BIND"/>
    <property type="match status" value="2"/>
</dbReference>
<dbReference type="InterPro" id="IPR017938">
    <property type="entry name" value="Riboflavin_synthase-like_b-brl"/>
</dbReference>
<keyword evidence="9" id="KW-0677">Repeat</keyword>
<evidence type="ECO:0000256" key="8">
    <source>
        <dbReference type="ARBA" id="ARBA00022679"/>
    </source>
</evidence>
<evidence type="ECO:0000256" key="1">
    <source>
        <dbReference type="ARBA" id="ARBA00000968"/>
    </source>
</evidence>
<dbReference type="FunFam" id="2.40.30.20:FF:000003">
    <property type="entry name" value="Riboflavin synthase, alpha subunit"/>
    <property type="match status" value="1"/>
</dbReference>
<name>A0A1N6NBA9_9GAMM</name>
<dbReference type="GO" id="GO:0009231">
    <property type="term" value="P:riboflavin biosynthetic process"/>
    <property type="evidence" value="ECO:0007669"/>
    <property type="project" value="UniProtKB-KW"/>
</dbReference>
<dbReference type="EMBL" id="FTLW01000001">
    <property type="protein sequence ID" value="SIP89350.1"/>
    <property type="molecule type" value="Genomic_DNA"/>
</dbReference>
<reference evidence="14" key="1">
    <citation type="submission" date="2017-01" db="EMBL/GenBank/DDBJ databases">
        <authorList>
            <person name="Varghese N."/>
            <person name="Submissions S."/>
        </authorList>
    </citation>
    <scope>NUCLEOTIDE SEQUENCE [LARGE SCALE GENOMIC DNA]</scope>
    <source>
        <strain evidence="14">UM1</strain>
    </source>
</reference>
<gene>
    <name evidence="13" type="ORF">SAMN05421546_0193</name>
</gene>
<feature type="domain" description="Lumazine-binding" evidence="12">
    <location>
        <begin position="98"/>
        <end position="194"/>
    </location>
</feature>
<feature type="repeat" description="Lumazine-binding" evidence="11">
    <location>
        <begin position="98"/>
        <end position="194"/>
    </location>
</feature>
<protein>
    <recommendedName>
        <fullName evidence="6 10">Riboflavin synthase</fullName>
        <ecNumber evidence="5 10">2.5.1.9</ecNumber>
    </recommendedName>
</protein>
<dbReference type="NCBIfam" id="NF009566">
    <property type="entry name" value="PRK13020.1"/>
    <property type="match status" value="1"/>
</dbReference>
<evidence type="ECO:0000256" key="2">
    <source>
        <dbReference type="ARBA" id="ARBA00002803"/>
    </source>
</evidence>
<feature type="repeat" description="Lumazine-binding" evidence="11">
    <location>
        <begin position="1"/>
        <end position="97"/>
    </location>
</feature>
<dbReference type="STRING" id="1604334.SAMN05421546_0193"/>
<dbReference type="InterPro" id="IPR026017">
    <property type="entry name" value="Lumazine-bd_dom"/>
</dbReference>
<dbReference type="RefSeq" id="WP_076584610.1">
    <property type="nucleotide sequence ID" value="NZ_FTLW01000001.1"/>
</dbReference>
<dbReference type="PANTHER" id="PTHR21098:SF12">
    <property type="entry name" value="RIBOFLAVIN SYNTHASE"/>
    <property type="match status" value="1"/>
</dbReference>
<dbReference type="Proteomes" id="UP000241788">
    <property type="component" value="Unassembled WGS sequence"/>
</dbReference>
<sequence length="199" mass="21108">MFTGLIQGVGRLRALEPQGGDIRIHIDTGSLPFNAVEMGESIAVNGVCLTVVGFDDASFSADVSTETLSLTTLGGLSEGAALNLERALQPTERMGGHMVSGHVDGMGRVLDVQDDARAQRWHFSMPPELAKYVAKKGSICVDGVSLTVNAVDDTTFDVALVPHTVSHTAFADTQVGDAVNLEIDVVARYVGRILEQRDA</sequence>
<evidence type="ECO:0000256" key="5">
    <source>
        <dbReference type="ARBA" id="ARBA00012827"/>
    </source>
</evidence>
<dbReference type="InterPro" id="IPR001783">
    <property type="entry name" value="Lumazine-bd"/>
</dbReference>
<keyword evidence="7" id="KW-0686">Riboflavin biosynthesis</keyword>
<evidence type="ECO:0000256" key="10">
    <source>
        <dbReference type="NCBIfam" id="TIGR00187"/>
    </source>
</evidence>
<feature type="domain" description="Lumazine-binding" evidence="12">
    <location>
        <begin position="1"/>
        <end position="97"/>
    </location>
</feature>
<dbReference type="InterPro" id="IPR023366">
    <property type="entry name" value="ATP_synth_asu-like_sf"/>
</dbReference>
<dbReference type="OrthoDB" id="9788537at2"/>
<evidence type="ECO:0000256" key="7">
    <source>
        <dbReference type="ARBA" id="ARBA00022619"/>
    </source>
</evidence>
<dbReference type="PIRSF" id="PIRSF000498">
    <property type="entry name" value="Riboflavin_syn_A"/>
    <property type="match status" value="1"/>
</dbReference>
<accession>A0A1N6NBA9</accession>
<dbReference type="CDD" id="cd00402">
    <property type="entry name" value="Riboflavin_synthase_like"/>
    <property type="match status" value="1"/>
</dbReference>